<dbReference type="EMBL" id="HACG01000675">
    <property type="protein sequence ID" value="CEK47540.1"/>
    <property type="molecule type" value="Transcribed_RNA"/>
</dbReference>
<evidence type="ECO:0000313" key="1">
    <source>
        <dbReference type="EMBL" id="CEK47540.1"/>
    </source>
</evidence>
<feature type="non-terminal residue" evidence="1">
    <location>
        <position position="1"/>
    </location>
</feature>
<name>A0A0B6XW86_9EUPU</name>
<dbReference type="AlphaFoldDB" id="A0A0B6XW86"/>
<proteinExistence type="predicted"/>
<organism evidence="1">
    <name type="scientific">Arion vulgaris</name>
    <dbReference type="NCBI Taxonomy" id="1028688"/>
    <lineage>
        <taxon>Eukaryota</taxon>
        <taxon>Metazoa</taxon>
        <taxon>Spiralia</taxon>
        <taxon>Lophotrochozoa</taxon>
        <taxon>Mollusca</taxon>
        <taxon>Gastropoda</taxon>
        <taxon>Heterobranchia</taxon>
        <taxon>Euthyneura</taxon>
        <taxon>Panpulmonata</taxon>
        <taxon>Eupulmonata</taxon>
        <taxon>Stylommatophora</taxon>
        <taxon>Helicina</taxon>
        <taxon>Arionoidea</taxon>
        <taxon>Arionidae</taxon>
        <taxon>Arion</taxon>
    </lineage>
</organism>
<gene>
    <name evidence="1" type="primary">ORF1579</name>
</gene>
<reference evidence="1" key="1">
    <citation type="submission" date="2014-12" db="EMBL/GenBank/DDBJ databases">
        <title>Insight into the proteome of Arion vulgaris.</title>
        <authorList>
            <person name="Aradska J."/>
            <person name="Bulat T."/>
            <person name="Smidak R."/>
            <person name="Sarate P."/>
            <person name="Gangsoo J."/>
            <person name="Sialana F."/>
            <person name="Bilban M."/>
            <person name="Lubec G."/>
        </authorList>
    </citation>
    <scope>NUCLEOTIDE SEQUENCE</scope>
    <source>
        <tissue evidence="1">Skin</tissue>
    </source>
</reference>
<sequence length="63" mass="7166">HGCRCYYRVGVRTMALKAEDIRHMIALEEEGLYEQQLNNLLVQLRCLKAEECQLLTDAGGIEG</sequence>
<accession>A0A0B6XW86</accession>
<protein>
    <submittedName>
        <fullName evidence="1">Uncharacterized protein</fullName>
    </submittedName>
</protein>